<dbReference type="InterPro" id="IPR006553">
    <property type="entry name" value="Leu-rich_rpt_Cys-con_subtyp"/>
</dbReference>
<dbReference type="InterPro" id="IPR057207">
    <property type="entry name" value="FBXL15_LRR"/>
</dbReference>
<organism evidence="4 5">
    <name type="scientific">Entomortierella parvispora</name>
    <dbReference type="NCBI Taxonomy" id="205924"/>
    <lineage>
        <taxon>Eukaryota</taxon>
        <taxon>Fungi</taxon>
        <taxon>Fungi incertae sedis</taxon>
        <taxon>Mucoromycota</taxon>
        <taxon>Mortierellomycotina</taxon>
        <taxon>Mortierellomycetes</taxon>
        <taxon>Mortierellales</taxon>
        <taxon>Mortierellaceae</taxon>
        <taxon>Entomortierella</taxon>
    </lineage>
</organism>
<dbReference type="PANTHER" id="PTHR13318">
    <property type="entry name" value="PARTNER OF PAIRED, ISOFORM B-RELATED"/>
    <property type="match status" value="1"/>
</dbReference>
<dbReference type="Proteomes" id="UP000827284">
    <property type="component" value="Unassembled WGS sequence"/>
</dbReference>
<accession>A0A9P3LYJ0</accession>
<dbReference type="SMART" id="SM00367">
    <property type="entry name" value="LRR_CC"/>
    <property type="match status" value="11"/>
</dbReference>
<reference evidence="4" key="2">
    <citation type="journal article" date="2022" name="Microbiol. Resour. Announc.">
        <title>Whole-Genome Sequence of Entomortierella parvispora E1425, a Mucoromycotan Fungus Associated with Burkholderiaceae-Related Endosymbiotic Bacteria.</title>
        <authorList>
            <person name="Herlambang A."/>
            <person name="Guo Y."/>
            <person name="Takashima Y."/>
            <person name="Narisawa K."/>
            <person name="Ohta H."/>
            <person name="Nishizawa T."/>
        </authorList>
    </citation>
    <scope>NUCLEOTIDE SEQUENCE</scope>
    <source>
        <strain evidence="4">E1425</strain>
    </source>
</reference>
<dbReference type="InterPro" id="IPR036047">
    <property type="entry name" value="F-box-like_dom_sf"/>
</dbReference>
<keyword evidence="5" id="KW-1185">Reference proteome</keyword>
<evidence type="ECO:0000313" key="5">
    <source>
        <dbReference type="Proteomes" id="UP000827284"/>
    </source>
</evidence>
<dbReference type="OrthoDB" id="10257471at2759"/>
<evidence type="ECO:0000313" key="4">
    <source>
        <dbReference type="EMBL" id="GJJ75173.1"/>
    </source>
</evidence>
<feature type="compositionally biased region" description="Acidic residues" evidence="1">
    <location>
        <begin position="69"/>
        <end position="78"/>
    </location>
</feature>
<feature type="compositionally biased region" description="Low complexity" evidence="1">
    <location>
        <begin position="39"/>
        <end position="58"/>
    </location>
</feature>
<dbReference type="Pfam" id="PF12937">
    <property type="entry name" value="F-box-like"/>
    <property type="match status" value="1"/>
</dbReference>
<name>A0A9P3LYJ0_9FUNG</name>
<feature type="compositionally biased region" description="Polar residues" evidence="1">
    <location>
        <begin position="88"/>
        <end position="115"/>
    </location>
</feature>
<reference evidence="4" key="1">
    <citation type="submission" date="2021-11" db="EMBL/GenBank/DDBJ databases">
        <authorList>
            <person name="Herlambang A."/>
            <person name="Guo Y."/>
            <person name="Takashima Y."/>
            <person name="Nishizawa T."/>
        </authorList>
    </citation>
    <scope>NUCLEOTIDE SEQUENCE</scope>
    <source>
        <strain evidence="4">E1425</strain>
    </source>
</reference>
<dbReference type="Gene3D" id="3.80.10.10">
    <property type="entry name" value="Ribonuclease Inhibitor"/>
    <property type="match status" value="3"/>
</dbReference>
<feature type="compositionally biased region" description="Low complexity" evidence="1">
    <location>
        <begin position="1"/>
        <end position="32"/>
    </location>
</feature>
<feature type="region of interest" description="Disordered" evidence="1">
    <location>
        <begin position="607"/>
        <end position="633"/>
    </location>
</feature>
<feature type="domain" description="F-box" evidence="2">
    <location>
        <begin position="127"/>
        <end position="169"/>
    </location>
</feature>
<dbReference type="AlphaFoldDB" id="A0A9P3LYJ0"/>
<sequence>MESLASPPASSQQALSSKQRDQQSTPPTSQPTSPGPDLARWTSASSSSSTFTLCSNASPGVLHTKRQDENEDPEEEEQNDHHDGFLSPNPTRRSRSLSTETIVSPTSPTATTKALPSSLIPPPRYPDLPSEIILYIFRFLTTAHDLRSAVLVCKLWCCCGMDLLWSKPSLLTMDVIERMIQTISLPKTVFPYVSYIRRLNLSFLAPDLTDPLLTQFAACSRLERLLLAGSVKTTEAGLKQILTLSSCRGLYALDLSEIPAVTNSLLEHISLNCPQLHTLYLGSCPQITDDALVKIAARCTQLKRIKLSQCTLLTDISILALTKHCPQLMEVDLTNCNLITDTAVKSLFGPALAPQIRDINLTQVSAHLTDMAFEMILPSTHQFEGLRILNLTSCVNLTDDTLLRILPATPRLRNLALTKCDKITDRGASAIKAIGKYLHYLHLGHCAKITDRLIEILANHCPRIRYLDLACCSKITDAALFELAQLPKLRRLGLVKCSNITDHGLYGLLFSQILRQTLERVHLSYCVHLSEVAVASLVIQCSKLTHLSLTGVPAFIAPRFQAFCRPPPIEFTPHQREVFCVFSGRGVRDLRQAMIEEVGAVKIFGNQPQANGSLGPVSAPTEPPPPPPSTESARIVETTTNPPWAAAMPPAWADLVFYRTFAGTSADHIMANMDSLPIPASTAMARALVRAAGRNIDAANIAGGSVASSSTAPLPLNSSQMVDFDPFSVEMDSGGSLSAAFAPAMVIEQAGEDVDMEDVSGTITAAQGNEDQVENGSLLVFRGAQQHHPHQDEEGQLGTFFRSSGHTAAVQQLFHDDSAGDHRHDLDRALHMLRSDAVVADQERTFDYREQVVEDSGEEGSSDGHSDDRGQRLRLPSPGTLAKSLNREGRESGAGSASPAEDNGDDDEEEEEDEDL</sequence>
<dbReference type="SUPFAM" id="SSF52047">
    <property type="entry name" value="RNI-like"/>
    <property type="match status" value="1"/>
</dbReference>
<proteinExistence type="predicted"/>
<feature type="domain" description="F-box/LRR-repeat protein 15-like leucin rich repeat" evidence="3">
    <location>
        <begin position="272"/>
        <end position="485"/>
    </location>
</feature>
<dbReference type="GO" id="GO:0019005">
    <property type="term" value="C:SCF ubiquitin ligase complex"/>
    <property type="evidence" value="ECO:0007669"/>
    <property type="project" value="TreeGrafter"/>
</dbReference>
<comment type="caution">
    <text evidence="4">The sequence shown here is derived from an EMBL/GenBank/DDBJ whole genome shotgun (WGS) entry which is preliminary data.</text>
</comment>
<feature type="compositionally biased region" description="Acidic residues" evidence="1">
    <location>
        <begin position="902"/>
        <end position="916"/>
    </location>
</feature>
<dbReference type="InterPro" id="IPR001810">
    <property type="entry name" value="F-box_dom"/>
</dbReference>
<dbReference type="Pfam" id="PF25372">
    <property type="entry name" value="DUF7885"/>
    <property type="match status" value="1"/>
</dbReference>
<dbReference type="EMBL" id="BQFW01000010">
    <property type="protein sequence ID" value="GJJ75173.1"/>
    <property type="molecule type" value="Genomic_DNA"/>
</dbReference>
<evidence type="ECO:0000256" key="1">
    <source>
        <dbReference type="SAM" id="MobiDB-lite"/>
    </source>
</evidence>
<protein>
    <submittedName>
        <fullName evidence="4">F-box and leucine-rich repeat protein GRR1</fullName>
    </submittedName>
</protein>
<gene>
    <name evidence="4" type="ORF">EMPS_07531</name>
</gene>
<dbReference type="InterPro" id="IPR032675">
    <property type="entry name" value="LRR_dom_sf"/>
</dbReference>
<dbReference type="GO" id="GO:0031146">
    <property type="term" value="P:SCF-dependent proteasomal ubiquitin-dependent protein catabolic process"/>
    <property type="evidence" value="ECO:0007669"/>
    <property type="project" value="TreeGrafter"/>
</dbReference>
<dbReference type="SUPFAM" id="SSF81383">
    <property type="entry name" value="F-box domain"/>
    <property type="match status" value="1"/>
</dbReference>
<feature type="compositionally biased region" description="Basic and acidic residues" evidence="1">
    <location>
        <begin position="862"/>
        <end position="871"/>
    </location>
</feature>
<feature type="region of interest" description="Disordered" evidence="1">
    <location>
        <begin position="1"/>
        <end position="118"/>
    </location>
</feature>
<evidence type="ECO:0000259" key="2">
    <source>
        <dbReference type="Pfam" id="PF12937"/>
    </source>
</evidence>
<dbReference type="PANTHER" id="PTHR13318:SF95">
    <property type="entry name" value="F-BOX PROTEIN YLR352W"/>
    <property type="match status" value="1"/>
</dbReference>
<evidence type="ECO:0000259" key="3">
    <source>
        <dbReference type="Pfam" id="PF25372"/>
    </source>
</evidence>
<feature type="region of interest" description="Disordered" evidence="1">
    <location>
        <begin position="852"/>
        <end position="916"/>
    </location>
</feature>